<accession>A0A061EWF6</accession>
<gene>
    <name evidence="1" type="ORF">TCM_024528</name>
</gene>
<dbReference type="HOGENOM" id="CLU_2228066_0_0_1"/>
<organism evidence="1 2">
    <name type="scientific">Theobroma cacao</name>
    <name type="common">Cacao</name>
    <name type="synonym">Cocoa</name>
    <dbReference type="NCBI Taxonomy" id="3641"/>
    <lineage>
        <taxon>Eukaryota</taxon>
        <taxon>Viridiplantae</taxon>
        <taxon>Streptophyta</taxon>
        <taxon>Embryophyta</taxon>
        <taxon>Tracheophyta</taxon>
        <taxon>Spermatophyta</taxon>
        <taxon>Magnoliopsida</taxon>
        <taxon>eudicotyledons</taxon>
        <taxon>Gunneridae</taxon>
        <taxon>Pentapetalae</taxon>
        <taxon>rosids</taxon>
        <taxon>malvids</taxon>
        <taxon>Malvales</taxon>
        <taxon>Malvaceae</taxon>
        <taxon>Byttnerioideae</taxon>
        <taxon>Theobroma</taxon>
    </lineage>
</organism>
<dbReference type="EMBL" id="CM001883">
    <property type="protein sequence ID" value="EOY09136.1"/>
    <property type="molecule type" value="Genomic_DNA"/>
</dbReference>
<keyword evidence="2" id="KW-1185">Reference proteome</keyword>
<reference evidence="1 2" key="1">
    <citation type="journal article" date="2013" name="Genome Biol.">
        <title>The genome sequence of the most widely cultivated cacao type and its use to identify candidate genes regulating pod color.</title>
        <authorList>
            <person name="Motamayor J.C."/>
            <person name="Mockaitis K."/>
            <person name="Schmutz J."/>
            <person name="Haiminen N."/>
            <person name="Iii D.L."/>
            <person name="Cornejo O."/>
            <person name="Findley S.D."/>
            <person name="Zheng P."/>
            <person name="Utro F."/>
            <person name="Royaert S."/>
            <person name="Saski C."/>
            <person name="Jenkins J."/>
            <person name="Podicheti R."/>
            <person name="Zhao M."/>
            <person name="Scheffler B.E."/>
            <person name="Stack J.C."/>
            <person name="Feltus F.A."/>
            <person name="Mustiga G.M."/>
            <person name="Amores F."/>
            <person name="Phillips W."/>
            <person name="Marelli J.P."/>
            <person name="May G.D."/>
            <person name="Shapiro H."/>
            <person name="Ma J."/>
            <person name="Bustamante C.D."/>
            <person name="Schnell R.J."/>
            <person name="Main D."/>
            <person name="Gilbert D."/>
            <person name="Parida L."/>
            <person name="Kuhn D.N."/>
        </authorList>
    </citation>
    <scope>NUCLEOTIDE SEQUENCE [LARGE SCALE GENOMIC DNA]</scope>
    <source>
        <strain evidence="2">cv. Matina 1-6</strain>
    </source>
</reference>
<sequence>MKFPAICKALTIKYQQPSNSQTILLALKQKLESWGYVFLPTVRGDCYGGIVAKRKEGEIRVRHNKFPKSLWFEKPCGAESGFHSMPPTPAPGVSHLYLTNQDVALL</sequence>
<protein>
    <submittedName>
        <fullName evidence="1">Uncharacterized protein</fullName>
    </submittedName>
</protein>
<dbReference type="Proteomes" id="UP000026915">
    <property type="component" value="Chromosome 5"/>
</dbReference>
<name>A0A061EWF6_THECC</name>
<evidence type="ECO:0000313" key="1">
    <source>
        <dbReference type="EMBL" id="EOY09136.1"/>
    </source>
</evidence>
<dbReference type="Gramene" id="EOY09136">
    <property type="protein sequence ID" value="EOY09136"/>
    <property type="gene ID" value="TCM_024528"/>
</dbReference>
<dbReference type="InParanoid" id="A0A061EWF6"/>
<evidence type="ECO:0000313" key="2">
    <source>
        <dbReference type="Proteomes" id="UP000026915"/>
    </source>
</evidence>
<proteinExistence type="predicted"/>
<dbReference type="AlphaFoldDB" id="A0A061EWF6"/>